<name>A0AAD7RGU8_9TELE</name>
<feature type="region of interest" description="Disordered" evidence="1">
    <location>
        <begin position="20"/>
        <end position="92"/>
    </location>
</feature>
<proteinExistence type="predicted"/>
<accession>A0AAD7RGU8</accession>
<evidence type="ECO:0000313" key="2">
    <source>
        <dbReference type="EMBL" id="KAJ8383855.1"/>
    </source>
</evidence>
<protein>
    <submittedName>
        <fullName evidence="2">Uncharacterized protein</fullName>
    </submittedName>
</protein>
<dbReference type="AlphaFoldDB" id="A0AAD7RGU8"/>
<sequence>MKTNPTLPRRIPRAIKRIAAARSAPAEEQRALAGGETRQDILDQRSRQAARGVSRRGPRGEPAALRDPGGEPSMTQHSGSGGGKEGAGEEST</sequence>
<organism evidence="2 3">
    <name type="scientific">Aldrovandia affinis</name>
    <dbReference type="NCBI Taxonomy" id="143900"/>
    <lineage>
        <taxon>Eukaryota</taxon>
        <taxon>Metazoa</taxon>
        <taxon>Chordata</taxon>
        <taxon>Craniata</taxon>
        <taxon>Vertebrata</taxon>
        <taxon>Euteleostomi</taxon>
        <taxon>Actinopterygii</taxon>
        <taxon>Neopterygii</taxon>
        <taxon>Teleostei</taxon>
        <taxon>Notacanthiformes</taxon>
        <taxon>Halosauridae</taxon>
        <taxon>Aldrovandia</taxon>
    </lineage>
</organism>
<keyword evidence="3" id="KW-1185">Reference proteome</keyword>
<dbReference type="EMBL" id="JAINUG010000284">
    <property type="protein sequence ID" value="KAJ8383855.1"/>
    <property type="molecule type" value="Genomic_DNA"/>
</dbReference>
<evidence type="ECO:0000313" key="3">
    <source>
        <dbReference type="Proteomes" id="UP001221898"/>
    </source>
</evidence>
<feature type="compositionally biased region" description="Basic and acidic residues" evidence="1">
    <location>
        <begin position="37"/>
        <end position="46"/>
    </location>
</feature>
<evidence type="ECO:0000256" key="1">
    <source>
        <dbReference type="SAM" id="MobiDB-lite"/>
    </source>
</evidence>
<dbReference type="Proteomes" id="UP001221898">
    <property type="component" value="Unassembled WGS sequence"/>
</dbReference>
<reference evidence="2" key="1">
    <citation type="journal article" date="2023" name="Science">
        <title>Genome structures resolve the early diversification of teleost fishes.</title>
        <authorList>
            <person name="Parey E."/>
            <person name="Louis A."/>
            <person name="Montfort J."/>
            <person name="Bouchez O."/>
            <person name="Roques C."/>
            <person name="Iampietro C."/>
            <person name="Lluch J."/>
            <person name="Castinel A."/>
            <person name="Donnadieu C."/>
            <person name="Desvignes T."/>
            <person name="Floi Bucao C."/>
            <person name="Jouanno E."/>
            <person name="Wen M."/>
            <person name="Mejri S."/>
            <person name="Dirks R."/>
            <person name="Jansen H."/>
            <person name="Henkel C."/>
            <person name="Chen W.J."/>
            <person name="Zahm M."/>
            <person name="Cabau C."/>
            <person name="Klopp C."/>
            <person name="Thompson A.W."/>
            <person name="Robinson-Rechavi M."/>
            <person name="Braasch I."/>
            <person name="Lecointre G."/>
            <person name="Bobe J."/>
            <person name="Postlethwait J.H."/>
            <person name="Berthelot C."/>
            <person name="Roest Crollius H."/>
            <person name="Guiguen Y."/>
        </authorList>
    </citation>
    <scope>NUCLEOTIDE SEQUENCE</scope>
    <source>
        <strain evidence="2">NC1722</strain>
    </source>
</reference>
<gene>
    <name evidence="2" type="ORF">AAFF_G00214250</name>
</gene>
<comment type="caution">
    <text evidence="2">The sequence shown here is derived from an EMBL/GenBank/DDBJ whole genome shotgun (WGS) entry which is preliminary data.</text>
</comment>